<feature type="transmembrane region" description="Helical" evidence="1">
    <location>
        <begin position="68"/>
        <end position="89"/>
    </location>
</feature>
<protein>
    <submittedName>
        <fullName evidence="2">Membrane protein</fullName>
    </submittedName>
</protein>
<keyword evidence="1" id="KW-1133">Transmembrane helix</keyword>
<proteinExistence type="predicted"/>
<gene>
    <name evidence="2" type="ORF">LCDPAC01_01120</name>
</gene>
<keyword evidence="1" id="KW-0472">Membrane</keyword>
<name>A0A481YQC0_9VIRU</name>
<organism evidence="2">
    <name type="scientific">Pithovirus LCDPAC01</name>
    <dbReference type="NCBI Taxonomy" id="2506600"/>
    <lineage>
        <taxon>Viruses</taxon>
        <taxon>Pithoviruses</taxon>
    </lineage>
</organism>
<dbReference type="EMBL" id="MK500282">
    <property type="protein sequence ID" value="QBK84631.1"/>
    <property type="molecule type" value="Genomic_DNA"/>
</dbReference>
<reference evidence="2" key="1">
    <citation type="journal article" date="2019" name="MBio">
        <title>Virus Genomes from Deep Sea Sediments Expand the Ocean Megavirome and Support Independent Origins of Viral Gigantism.</title>
        <authorList>
            <person name="Backstrom D."/>
            <person name="Yutin N."/>
            <person name="Jorgensen S.L."/>
            <person name="Dharamshi J."/>
            <person name="Homa F."/>
            <person name="Zaremba-Niedwiedzka K."/>
            <person name="Spang A."/>
            <person name="Wolf Y.I."/>
            <person name="Koonin E.V."/>
            <person name="Ettema T.J."/>
        </authorList>
    </citation>
    <scope>NUCLEOTIDE SEQUENCE</scope>
</reference>
<sequence length="101" mass="11785">MSGYGKEKAMGHKMSMKKHGMMEKEYKHSYLTWLVVSFIVVALFLYVFRPGWLLKADETDENNRVIDWGKLLLLSLVISLICLAILYLFRSNYGQGYGHKY</sequence>
<keyword evidence="1" id="KW-0812">Transmembrane</keyword>
<evidence type="ECO:0000313" key="2">
    <source>
        <dbReference type="EMBL" id="QBK84631.1"/>
    </source>
</evidence>
<feature type="transmembrane region" description="Helical" evidence="1">
    <location>
        <begin position="30"/>
        <end position="48"/>
    </location>
</feature>
<accession>A0A481YQC0</accession>
<evidence type="ECO:0000256" key="1">
    <source>
        <dbReference type="SAM" id="Phobius"/>
    </source>
</evidence>